<keyword evidence="2" id="KW-1185">Reference proteome</keyword>
<dbReference type="Proteomes" id="UP001597542">
    <property type="component" value="Unassembled WGS sequence"/>
</dbReference>
<evidence type="ECO:0000313" key="1">
    <source>
        <dbReference type="EMBL" id="MFD2484319.1"/>
    </source>
</evidence>
<organism evidence="1 2">
    <name type="scientific">Amycolatopsis albidoflavus</name>
    <dbReference type="NCBI Taxonomy" id="102226"/>
    <lineage>
        <taxon>Bacteria</taxon>
        <taxon>Bacillati</taxon>
        <taxon>Actinomycetota</taxon>
        <taxon>Actinomycetes</taxon>
        <taxon>Pseudonocardiales</taxon>
        <taxon>Pseudonocardiaceae</taxon>
        <taxon>Amycolatopsis</taxon>
    </lineage>
</organism>
<dbReference type="InterPro" id="IPR022291">
    <property type="entry name" value="Bacteriocin_synth_cyclodeHase"/>
</dbReference>
<sequence>MTESLTEQTRGTTTAAPPRDRLVALPVQLIPLDDAVLLRRGGAELKIAGAGAQAALTALLQAFRAPGATVAEALERFPEPDRAELGTLVTELRKRRLLVAADVPWEDDRADVFYWHVGQSARTVRQTLASRAITVIGVNTVSQRLVPALTALGAADVRLLDFPELRNTALTPQDLLRDGVGTAGPDWLDQAGPDTVHCVIAASDFGRVPSLRPWNRFCAQARLPFLPVVQDNLVGTIGPLAVFGETPCYECLRAREASQLDDPDAHRAVEPEAWAGQRFTAAHPAASAVLAELAAVEVSKWFGGGRPPTRQAGTLIEVNVAEPAVRTRRVLRIPRCPVCSPANAHAATAIRMNGSDL</sequence>
<evidence type="ECO:0000313" key="2">
    <source>
        <dbReference type="Proteomes" id="UP001597542"/>
    </source>
</evidence>
<proteinExistence type="predicted"/>
<dbReference type="EMBL" id="JBHUKQ010000015">
    <property type="protein sequence ID" value="MFD2484319.1"/>
    <property type="molecule type" value="Genomic_DNA"/>
</dbReference>
<dbReference type="RefSeq" id="WP_344274762.1">
    <property type="nucleotide sequence ID" value="NZ_BAAAHV010000012.1"/>
</dbReference>
<dbReference type="NCBIfam" id="TIGR03882">
    <property type="entry name" value="cyclo_dehyd_2"/>
    <property type="match status" value="1"/>
</dbReference>
<gene>
    <name evidence="1" type="ORF">ACFSUT_28865</name>
</gene>
<comment type="caution">
    <text evidence="1">The sequence shown here is derived from an EMBL/GenBank/DDBJ whole genome shotgun (WGS) entry which is preliminary data.</text>
</comment>
<accession>A0ABW5I4T6</accession>
<name>A0ABW5I4T6_9PSEU</name>
<dbReference type="Gene3D" id="3.40.50.720">
    <property type="entry name" value="NAD(P)-binding Rossmann-like Domain"/>
    <property type="match status" value="1"/>
</dbReference>
<dbReference type="InterPro" id="IPR035985">
    <property type="entry name" value="Ubiquitin-activating_enz"/>
</dbReference>
<protein>
    <submittedName>
        <fullName evidence="1">TOMM leader peptide-binding protein</fullName>
    </submittedName>
</protein>
<dbReference type="SUPFAM" id="SSF69572">
    <property type="entry name" value="Activating enzymes of the ubiquitin-like proteins"/>
    <property type="match status" value="1"/>
</dbReference>
<reference evidence="2" key="1">
    <citation type="journal article" date="2019" name="Int. J. Syst. Evol. Microbiol.">
        <title>The Global Catalogue of Microorganisms (GCM) 10K type strain sequencing project: providing services to taxonomists for standard genome sequencing and annotation.</title>
        <authorList>
            <consortium name="The Broad Institute Genomics Platform"/>
            <consortium name="The Broad Institute Genome Sequencing Center for Infectious Disease"/>
            <person name="Wu L."/>
            <person name="Ma J."/>
        </authorList>
    </citation>
    <scope>NUCLEOTIDE SEQUENCE [LARGE SCALE GENOMIC DNA]</scope>
    <source>
        <strain evidence="2">CGMCC 4.7638</strain>
    </source>
</reference>